<dbReference type="PROSITE" id="PS00688">
    <property type="entry name" value="SIGMA54_INTERACT_3"/>
    <property type="match status" value="1"/>
</dbReference>
<feature type="domain" description="Response regulatory" evidence="7">
    <location>
        <begin position="3"/>
        <end position="117"/>
    </location>
</feature>
<dbReference type="Gene3D" id="1.10.10.60">
    <property type="entry name" value="Homeodomain-like"/>
    <property type="match status" value="1"/>
</dbReference>
<proteinExistence type="predicted"/>
<dbReference type="SUPFAM" id="SSF46689">
    <property type="entry name" value="Homeodomain-like"/>
    <property type="match status" value="1"/>
</dbReference>
<dbReference type="PROSITE" id="PS00675">
    <property type="entry name" value="SIGMA54_INTERACT_1"/>
    <property type="match status" value="1"/>
</dbReference>
<dbReference type="PANTHER" id="PTHR32071:SF119">
    <property type="entry name" value="SIGMA L-DEPENDENT TRANSCRIPTIONAL REGULATOR YPLP-RELATED"/>
    <property type="match status" value="1"/>
</dbReference>
<gene>
    <name evidence="8" type="ORF">J2Z81_002438</name>
</gene>
<dbReference type="Pfam" id="PF00072">
    <property type="entry name" value="Response_reg"/>
    <property type="match status" value="1"/>
</dbReference>
<keyword evidence="1" id="KW-0547">Nucleotide-binding</keyword>
<dbReference type="SMART" id="SM00382">
    <property type="entry name" value="AAA"/>
    <property type="match status" value="1"/>
</dbReference>
<dbReference type="InterPro" id="IPR011006">
    <property type="entry name" value="CheY-like_superfamily"/>
</dbReference>
<dbReference type="PROSITE" id="PS50110">
    <property type="entry name" value="RESPONSE_REGULATORY"/>
    <property type="match status" value="1"/>
</dbReference>
<dbReference type="CDD" id="cd00009">
    <property type="entry name" value="AAA"/>
    <property type="match status" value="1"/>
</dbReference>
<dbReference type="Pfam" id="PF00158">
    <property type="entry name" value="Sigma54_activat"/>
    <property type="match status" value="1"/>
</dbReference>
<evidence type="ECO:0000256" key="4">
    <source>
        <dbReference type="ARBA" id="ARBA00023163"/>
    </source>
</evidence>
<feature type="modified residue" description="4-aspartylphosphate" evidence="5">
    <location>
        <position position="52"/>
    </location>
</feature>
<evidence type="ECO:0000259" key="6">
    <source>
        <dbReference type="PROSITE" id="PS50045"/>
    </source>
</evidence>
<name>A0ABS4SBR1_9BACI</name>
<comment type="caution">
    <text evidence="8">The sequence shown here is derived from an EMBL/GenBank/DDBJ whole genome shotgun (WGS) entry which is preliminary data.</text>
</comment>
<keyword evidence="4" id="KW-0804">Transcription</keyword>
<dbReference type="PANTHER" id="PTHR32071">
    <property type="entry name" value="TRANSCRIPTIONAL REGULATORY PROTEIN"/>
    <property type="match status" value="1"/>
</dbReference>
<keyword evidence="3" id="KW-0805">Transcription regulation</keyword>
<evidence type="ECO:0000313" key="8">
    <source>
        <dbReference type="EMBL" id="MBP2258455.1"/>
    </source>
</evidence>
<evidence type="ECO:0000256" key="5">
    <source>
        <dbReference type="PROSITE-ProRule" id="PRU00169"/>
    </source>
</evidence>
<dbReference type="SUPFAM" id="SSF52172">
    <property type="entry name" value="CheY-like"/>
    <property type="match status" value="1"/>
</dbReference>
<dbReference type="Pfam" id="PF25601">
    <property type="entry name" value="AAA_lid_14"/>
    <property type="match status" value="1"/>
</dbReference>
<dbReference type="SUPFAM" id="SSF52540">
    <property type="entry name" value="P-loop containing nucleoside triphosphate hydrolases"/>
    <property type="match status" value="1"/>
</dbReference>
<evidence type="ECO:0000256" key="3">
    <source>
        <dbReference type="ARBA" id="ARBA00023015"/>
    </source>
</evidence>
<protein>
    <submittedName>
        <fullName evidence="8">Two-component system NtrC family response regulator</fullName>
    </submittedName>
</protein>
<keyword evidence="2" id="KW-0067">ATP-binding</keyword>
<dbReference type="PROSITE" id="PS50045">
    <property type="entry name" value="SIGMA54_INTERACT_4"/>
    <property type="match status" value="1"/>
</dbReference>
<dbReference type="InterPro" id="IPR025944">
    <property type="entry name" value="Sigma_54_int_dom_CS"/>
</dbReference>
<sequence length="485" mass="54832">MDNILVVDDEQEVGNFLSFLLEEKGYRVSVAESGKQTLDLLNDHKFGLAMLDVRLPDANGLDLLKEIKQKLPLCKVIIMTGYSTVKTAVEAIKLGANDYIEKPFEDIDQLEVQIDALFNDKDYTENTIESLAHGVGFIIGQQAKMKHLVTLAYKIASKNVNVLIEGETGTGKEVLARFIHQASARRDQPFIGINCGALSHALLESELFGHEKGAFTGAVNQRSGIFEIASQGTLLLDEIAEMTPAVQVKLLRVLETREFMRVGGEKPLRTNTRILAASHANLGETVRQQQFREDLFYRLDVVKLQIPSLRERNKDIPLFVSYFLEKNSSSLTFSDEAMNLLKNYSWPGNVRELANTVTQLTTLMDGEKTTITPADLPEKIILGNEIQTREKNSSQPVQTTDDDTTDLKSFLNAWENHMIHSLEDLRNFDFNHIENQIKELEHRVETTFVKQALIEADGNRKEAAHLLNISQRKFRYLLNEKNKED</sequence>
<dbReference type="Gene3D" id="3.40.50.2300">
    <property type="match status" value="1"/>
</dbReference>
<dbReference type="Gene3D" id="3.40.50.300">
    <property type="entry name" value="P-loop containing nucleotide triphosphate hydrolases"/>
    <property type="match status" value="1"/>
</dbReference>
<dbReference type="RefSeq" id="WP_226371440.1">
    <property type="nucleotide sequence ID" value="NZ_JAGIKX010000026.1"/>
</dbReference>
<dbReference type="InterPro" id="IPR002078">
    <property type="entry name" value="Sigma_54_int"/>
</dbReference>
<organism evidence="8 9">
    <name type="scientific">Virgibacillus alimentarius</name>
    <dbReference type="NCBI Taxonomy" id="698769"/>
    <lineage>
        <taxon>Bacteria</taxon>
        <taxon>Bacillati</taxon>
        <taxon>Bacillota</taxon>
        <taxon>Bacilli</taxon>
        <taxon>Bacillales</taxon>
        <taxon>Bacillaceae</taxon>
        <taxon>Virgibacillus</taxon>
    </lineage>
</organism>
<dbReference type="InterPro" id="IPR058031">
    <property type="entry name" value="AAA_lid_NorR"/>
</dbReference>
<feature type="domain" description="Sigma-54 factor interaction" evidence="6">
    <location>
        <begin position="138"/>
        <end position="362"/>
    </location>
</feature>
<dbReference type="Gene3D" id="1.10.8.60">
    <property type="match status" value="1"/>
</dbReference>
<dbReference type="Proteomes" id="UP001519294">
    <property type="component" value="Unassembled WGS sequence"/>
</dbReference>
<dbReference type="InterPro" id="IPR003593">
    <property type="entry name" value="AAA+_ATPase"/>
</dbReference>
<keyword evidence="5" id="KW-0597">Phosphoprotein</keyword>
<evidence type="ECO:0000256" key="2">
    <source>
        <dbReference type="ARBA" id="ARBA00022840"/>
    </source>
</evidence>
<accession>A0ABS4SBR1</accession>
<dbReference type="InterPro" id="IPR025662">
    <property type="entry name" value="Sigma_54_int_dom_ATP-bd_1"/>
</dbReference>
<evidence type="ECO:0000256" key="1">
    <source>
        <dbReference type="ARBA" id="ARBA00022741"/>
    </source>
</evidence>
<keyword evidence="9" id="KW-1185">Reference proteome</keyword>
<dbReference type="InterPro" id="IPR001789">
    <property type="entry name" value="Sig_transdc_resp-reg_receiver"/>
</dbReference>
<evidence type="ECO:0000313" key="9">
    <source>
        <dbReference type="Proteomes" id="UP001519294"/>
    </source>
</evidence>
<dbReference type="InterPro" id="IPR009057">
    <property type="entry name" value="Homeodomain-like_sf"/>
</dbReference>
<dbReference type="SMART" id="SM00448">
    <property type="entry name" value="REC"/>
    <property type="match status" value="1"/>
</dbReference>
<evidence type="ECO:0000259" key="7">
    <source>
        <dbReference type="PROSITE" id="PS50110"/>
    </source>
</evidence>
<reference evidence="8 9" key="1">
    <citation type="submission" date="2021-03" db="EMBL/GenBank/DDBJ databases">
        <title>Genomic Encyclopedia of Type Strains, Phase IV (KMG-IV): sequencing the most valuable type-strain genomes for metagenomic binning, comparative biology and taxonomic classification.</title>
        <authorList>
            <person name="Goeker M."/>
        </authorList>
    </citation>
    <scope>NUCLEOTIDE SEQUENCE [LARGE SCALE GENOMIC DNA]</scope>
    <source>
        <strain evidence="8 9">DSM 25790</strain>
    </source>
</reference>
<dbReference type="EMBL" id="JAGIKX010000026">
    <property type="protein sequence ID" value="MBP2258455.1"/>
    <property type="molecule type" value="Genomic_DNA"/>
</dbReference>
<dbReference type="InterPro" id="IPR027417">
    <property type="entry name" value="P-loop_NTPase"/>
</dbReference>